<gene>
    <name evidence="2" type="ORF">EB796_002202</name>
</gene>
<dbReference type="Proteomes" id="UP000593567">
    <property type="component" value="Unassembled WGS sequence"/>
</dbReference>
<evidence type="ECO:0000256" key="1">
    <source>
        <dbReference type="SAM" id="MobiDB-lite"/>
    </source>
</evidence>
<name>A0A7J7KMW7_BUGNE</name>
<evidence type="ECO:0000313" key="3">
    <source>
        <dbReference type="Proteomes" id="UP000593567"/>
    </source>
</evidence>
<comment type="caution">
    <text evidence="2">The sequence shown here is derived from an EMBL/GenBank/DDBJ whole genome shotgun (WGS) entry which is preliminary data.</text>
</comment>
<dbReference type="AlphaFoldDB" id="A0A7J7KMW7"/>
<organism evidence="2 3">
    <name type="scientific">Bugula neritina</name>
    <name type="common">Brown bryozoan</name>
    <name type="synonym">Sertularia neritina</name>
    <dbReference type="NCBI Taxonomy" id="10212"/>
    <lineage>
        <taxon>Eukaryota</taxon>
        <taxon>Metazoa</taxon>
        <taxon>Spiralia</taxon>
        <taxon>Lophotrochozoa</taxon>
        <taxon>Bryozoa</taxon>
        <taxon>Gymnolaemata</taxon>
        <taxon>Cheilostomatida</taxon>
        <taxon>Flustrina</taxon>
        <taxon>Buguloidea</taxon>
        <taxon>Bugulidae</taxon>
        <taxon>Bugula</taxon>
    </lineage>
</organism>
<accession>A0A7J7KMW7</accession>
<reference evidence="2" key="1">
    <citation type="submission" date="2020-06" db="EMBL/GenBank/DDBJ databases">
        <title>Draft genome of Bugula neritina, a colonial animal packing powerful symbionts and potential medicines.</title>
        <authorList>
            <person name="Rayko M."/>
        </authorList>
    </citation>
    <scope>NUCLEOTIDE SEQUENCE [LARGE SCALE GENOMIC DNA]</scope>
    <source>
        <strain evidence="2">Kwan_BN1</strain>
    </source>
</reference>
<keyword evidence="3" id="KW-1185">Reference proteome</keyword>
<dbReference type="EMBL" id="VXIV02000249">
    <property type="protein sequence ID" value="KAF6039487.1"/>
    <property type="molecule type" value="Genomic_DNA"/>
</dbReference>
<sequence length="292" mass="33259">MREYFKAFAEQNKRHRDYEPYLRAFLSDRHSIEADTWFQLQEDVMASLWGGKKDVNENLATLPTVIIGVNEDGSPRMAQWNYKILTHPISFDIPLNRFRPIDDLSVMVRNFKNLEDLAKTRSCRFQLNPLPKDEPYDGVWREEQSTGYVNYLEQLMKEVPGLDNYPADIKDDFLGAAPLQEPDDSSDELNTGYYSNAVCLLVKQDNIQLIVTTLIFLSRYYSLSKRDASGFSKSARGFADANLFVAQNNQSKWLLFGSDSAIEGTVSMMKCESLTPSPGDPVPHTSTLLESL</sequence>
<feature type="region of interest" description="Disordered" evidence="1">
    <location>
        <begin position="273"/>
        <end position="292"/>
    </location>
</feature>
<evidence type="ECO:0000313" key="2">
    <source>
        <dbReference type="EMBL" id="KAF6039487.1"/>
    </source>
</evidence>
<dbReference type="OrthoDB" id="6059742at2759"/>
<proteinExistence type="predicted"/>
<protein>
    <submittedName>
        <fullName evidence="2">Uncharacterized protein</fullName>
    </submittedName>
</protein>